<dbReference type="PANTHER" id="PTHR13774:SF39">
    <property type="entry name" value="BIOSYNTHESIS PROTEIN, PUTATIVE-RELATED"/>
    <property type="match status" value="1"/>
</dbReference>
<proteinExistence type="inferred from homology"/>
<dbReference type="EMBL" id="SNYM01000008">
    <property type="protein sequence ID" value="TDQ48143.1"/>
    <property type="molecule type" value="Genomic_DNA"/>
</dbReference>
<dbReference type="PIRSF" id="PIRSF016184">
    <property type="entry name" value="PhzC_PhzF"/>
    <property type="match status" value="1"/>
</dbReference>
<dbReference type="AlphaFoldDB" id="A0A4R6URC8"/>
<comment type="similarity">
    <text evidence="1">Belongs to the PhzF family.</text>
</comment>
<dbReference type="Gene3D" id="3.10.310.10">
    <property type="entry name" value="Diaminopimelate Epimerase, Chain A, domain 1"/>
    <property type="match status" value="2"/>
</dbReference>
<reference evidence="4 5" key="1">
    <citation type="submission" date="2019-03" db="EMBL/GenBank/DDBJ databases">
        <title>Genomic Encyclopedia of Type Strains, Phase IV (KMG-IV): sequencing the most valuable type-strain genomes for metagenomic binning, comparative biology and taxonomic classification.</title>
        <authorList>
            <person name="Goeker M."/>
        </authorList>
    </citation>
    <scope>NUCLEOTIDE SEQUENCE [LARGE SCALE GENOMIC DNA]</scope>
    <source>
        <strain evidence="4 5">DSM 103792</strain>
    </source>
</reference>
<evidence type="ECO:0000256" key="2">
    <source>
        <dbReference type="ARBA" id="ARBA00023235"/>
    </source>
</evidence>
<protein>
    <submittedName>
        <fullName evidence="4">PhzF family phenazine biosynthesis protein</fullName>
    </submittedName>
</protein>
<evidence type="ECO:0000256" key="3">
    <source>
        <dbReference type="PIRSR" id="PIRSR016184-1"/>
    </source>
</evidence>
<evidence type="ECO:0000313" key="5">
    <source>
        <dbReference type="Proteomes" id="UP000295375"/>
    </source>
</evidence>
<comment type="caution">
    <text evidence="4">The sequence shown here is derived from an EMBL/GenBank/DDBJ whole genome shotgun (WGS) entry which is preliminary data.</text>
</comment>
<dbReference type="PANTHER" id="PTHR13774">
    <property type="entry name" value="PHENAZINE BIOSYNTHESIS PROTEIN"/>
    <property type="match status" value="1"/>
</dbReference>
<dbReference type="RefSeq" id="WP_133590651.1">
    <property type="nucleotide sequence ID" value="NZ_SNYM01000008.1"/>
</dbReference>
<keyword evidence="2" id="KW-0413">Isomerase</keyword>
<evidence type="ECO:0000256" key="1">
    <source>
        <dbReference type="ARBA" id="ARBA00008270"/>
    </source>
</evidence>
<dbReference type="Proteomes" id="UP000295375">
    <property type="component" value="Unassembled WGS sequence"/>
</dbReference>
<dbReference type="GO" id="GO:0005737">
    <property type="term" value="C:cytoplasm"/>
    <property type="evidence" value="ECO:0007669"/>
    <property type="project" value="TreeGrafter"/>
</dbReference>
<gene>
    <name evidence="4" type="ORF">EV696_108123</name>
</gene>
<sequence>MSAEPQSFLTMAFTDEHGNGGNPAGVVLDSGAMREQEKQKLAAKLGYSETAFVDGIDGNRIRLQFFTPNKPIADCGHATIGAFSLLRSKGLIGEGEFIKVLNAGERIIEVNADQIWMQVAPPRFSPSPDEVVIAQALHSLGLDPAQMPLASAPAMVSTGAPFLLLELREREQLAALRPSQAAIEQLSMAHGLIGFYVFVQTASGHYDAAARMFAPAFGIDEESATGMAAGALTALLHQRTGIIRLTIAQGDWMTPPSPSRLYSEVRSFSRDQADIWVGGRGAYRR</sequence>
<dbReference type="InterPro" id="IPR003719">
    <property type="entry name" value="Phenazine_PhzF-like"/>
</dbReference>
<dbReference type="GO" id="GO:0016853">
    <property type="term" value="F:isomerase activity"/>
    <property type="evidence" value="ECO:0007669"/>
    <property type="project" value="UniProtKB-KW"/>
</dbReference>
<accession>A0A4R6URC8</accession>
<organism evidence="4 5">
    <name type="scientific">Permianibacter aggregans</name>
    <dbReference type="NCBI Taxonomy" id="1510150"/>
    <lineage>
        <taxon>Bacteria</taxon>
        <taxon>Pseudomonadati</taxon>
        <taxon>Pseudomonadota</taxon>
        <taxon>Gammaproteobacteria</taxon>
        <taxon>Pseudomonadales</taxon>
        <taxon>Pseudomonadaceae</taxon>
        <taxon>Permianibacter</taxon>
    </lineage>
</organism>
<name>A0A4R6URC8_9GAMM</name>
<keyword evidence="5" id="KW-1185">Reference proteome</keyword>
<dbReference type="Pfam" id="PF02567">
    <property type="entry name" value="PhzC-PhzF"/>
    <property type="match status" value="1"/>
</dbReference>
<feature type="active site" evidence="3">
    <location>
        <position position="49"/>
    </location>
</feature>
<evidence type="ECO:0000313" key="4">
    <source>
        <dbReference type="EMBL" id="TDQ48143.1"/>
    </source>
</evidence>
<dbReference type="OrthoDB" id="9788221at2"/>
<dbReference type="NCBIfam" id="TIGR00654">
    <property type="entry name" value="PhzF_family"/>
    <property type="match status" value="1"/>
</dbReference>
<dbReference type="SUPFAM" id="SSF54506">
    <property type="entry name" value="Diaminopimelate epimerase-like"/>
    <property type="match status" value="1"/>
</dbReference>